<gene>
    <name evidence="2" type="ORF">NDU88_007628</name>
</gene>
<evidence type="ECO:0000256" key="1">
    <source>
        <dbReference type="SAM" id="MobiDB-lite"/>
    </source>
</evidence>
<dbReference type="AlphaFoldDB" id="A0AAV7QQC2"/>
<reference evidence="2" key="1">
    <citation type="journal article" date="2022" name="bioRxiv">
        <title>Sequencing and chromosome-scale assembly of the giantPleurodeles waltlgenome.</title>
        <authorList>
            <person name="Brown T."/>
            <person name="Elewa A."/>
            <person name="Iarovenko S."/>
            <person name="Subramanian E."/>
            <person name="Araus A.J."/>
            <person name="Petzold A."/>
            <person name="Susuki M."/>
            <person name="Suzuki K.-i.T."/>
            <person name="Hayashi T."/>
            <person name="Toyoda A."/>
            <person name="Oliveira C."/>
            <person name="Osipova E."/>
            <person name="Leigh N.D."/>
            <person name="Simon A."/>
            <person name="Yun M.H."/>
        </authorList>
    </citation>
    <scope>NUCLEOTIDE SEQUENCE</scope>
    <source>
        <strain evidence="2">20211129_DDA</strain>
        <tissue evidence="2">Liver</tissue>
    </source>
</reference>
<organism evidence="2 3">
    <name type="scientific">Pleurodeles waltl</name>
    <name type="common">Iberian ribbed newt</name>
    <dbReference type="NCBI Taxonomy" id="8319"/>
    <lineage>
        <taxon>Eukaryota</taxon>
        <taxon>Metazoa</taxon>
        <taxon>Chordata</taxon>
        <taxon>Craniata</taxon>
        <taxon>Vertebrata</taxon>
        <taxon>Euteleostomi</taxon>
        <taxon>Amphibia</taxon>
        <taxon>Batrachia</taxon>
        <taxon>Caudata</taxon>
        <taxon>Salamandroidea</taxon>
        <taxon>Salamandridae</taxon>
        <taxon>Pleurodelinae</taxon>
        <taxon>Pleurodeles</taxon>
    </lineage>
</organism>
<feature type="compositionally biased region" description="Polar residues" evidence="1">
    <location>
        <begin position="121"/>
        <end position="133"/>
    </location>
</feature>
<dbReference type="Proteomes" id="UP001066276">
    <property type="component" value="Chromosome 6"/>
</dbReference>
<keyword evidence="3" id="KW-1185">Reference proteome</keyword>
<proteinExistence type="predicted"/>
<dbReference type="EMBL" id="JANPWB010000010">
    <property type="protein sequence ID" value="KAJ1141295.1"/>
    <property type="molecule type" value="Genomic_DNA"/>
</dbReference>
<sequence>MAVTGRLRSGAGTGESQDLIIQDSQKLDAVLAAVERIGDSLEHARMSLEAKIDKVASNLVLLHADHRKLADKTSEVEAKVNELTPVTAQLKTGMEDIQARVMELELRVEDAEGHSRRNNIRAGTSSQAQSNPGRRNEAHTGPTKCTPDLEQLIQERREAIHTAGGISASPLVSGSDTELSQPASDRPLTPDRLSELGLVGGPPVTPANADELF</sequence>
<protein>
    <submittedName>
        <fullName evidence="2">Uncharacterized protein</fullName>
    </submittedName>
</protein>
<accession>A0AAV7QQC2</accession>
<feature type="region of interest" description="Disordered" evidence="1">
    <location>
        <begin position="163"/>
        <end position="213"/>
    </location>
</feature>
<name>A0AAV7QQC2_PLEWA</name>
<comment type="caution">
    <text evidence="2">The sequence shown here is derived from an EMBL/GenBank/DDBJ whole genome shotgun (WGS) entry which is preliminary data.</text>
</comment>
<feature type="compositionally biased region" description="Polar residues" evidence="1">
    <location>
        <begin position="170"/>
        <end position="183"/>
    </location>
</feature>
<evidence type="ECO:0000313" key="3">
    <source>
        <dbReference type="Proteomes" id="UP001066276"/>
    </source>
</evidence>
<evidence type="ECO:0000313" key="2">
    <source>
        <dbReference type="EMBL" id="KAJ1141295.1"/>
    </source>
</evidence>
<feature type="region of interest" description="Disordered" evidence="1">
    <location>
        <begin position="110"/>
        <end position="146"/>
    </location>
</feature>